<proteinExistence type="predicted"/>
<sequence length="404" mass="46728">MGKDDVCKAGEEALVKVYGGMPLEGLDILRLRKFTTKTMALNRSSIVQVQTLPPTSDAAKFHSMRLIRKSKNKHRELDLAGRPRNNHKLFLAKKEAKRILRQQQRKEIAIERQQFFDKLEHDPNDKTFFQLLKRNQSTVKSSVPEYIMKKEQIASTSNEQRQIFAEYFKELATPQNQPEFNDQLMQNSQRRYDIIKKVSKSERKRKIDVSKDEIKKAILKLKNGKTADEYGIRAEHIKHTGDEALIAYQTIFKQILEEGKVAKSFKTGVITPVLKKGKNAMYTENYRGITVTSIHGKVFEYVLIEKAKIRKMNQSNMQFGFTEGLSPNMASLILSEVCSEITGKNKLLFITTLDSQKAFDVVNHQILLDKMYFLGMDIQFWDIIEDLYEDITSTVKWQGDQSFI</sequence>
<evidence type="ECO:0000313" key="2">
    <source>
        <dbReference type="Proteomes" id="UP000596742"/>
    </source>
</evidence>
<protein>
    <recommendedName>
        <fullName evidence="3">Reverse transcriptase domain-containing protein</fullName>
    </recommendedName>
</protein>
<gene>
    <name evidence="1" type="ORF">MGAL_10B021169</name>
</gene>
<comment type="caution">
    <text evidence="1">The sequence shown here is derived from an EMBL/GenBank/DDBJ whole genome shotgun (WGS) entry which is preliminary data.</text>
</comment>
<dbReference type="AlphaFoldDB" id="A0A8B6H0E1"/>
<evidence type="ECO:0000313" key="1">
    <source>
        <dbReference type="EMBL" id="VDI72410.1"/>
    </source>
</evidence>
<accession>A0A8B6H0E1</accession>
<dbReference type="EMBL" id="UYJE01009320">
    <property type="protein sequence ID" value="VDI72410.1"/>
    <property type="molecule type" value="Genomic_DNA"/>
</dbReference>
<keyword evidence="2" id="KW-1185">Reference proteome</keyword>
<dbReference type="Proteomes" id="UP000596742">
    <property type="component" value="Unassembled WGS sequence"/>
</dbReference>
<evidence type="ECO:0008006" key="3">
    <source>
        <dbReference type="Google" id="ProtNLM"/>
    </source>
</evidence>
<dbReference type="PANTHER" id="PTHR19446">
    <property type="entry name" value="REVERSE TRANSCRIPTASES"/>
    <property type="match status" value="1"/>
</dbReference>
<organism evidence="1 2">
    <name type="scientific">Mytilus galloprovincialis</name>
    <name type="common">Mediterranean mussel</name>
    <dbReference type="NCBI Taxonomy" id="29158"/>
    <lineage>
        <taxon>Eukaryota</taxon>
        <taxon>Metazoa</taxon>
        <taxon>Spiralia</taxon>
        <taxon>Lophotrochozoa</taxon>
        <taxon>Mollusca</taxon>
        <taxon>Bivalvia</taxon>
        <taxon>Autobranchia</taxon>
        <taxon>Pteriomorphia</taxon>
        <taxon>Mytilida</taxon>
        <taxon>Mytiloidea</taxon>
        <taxon>Mytilidae</taxon>
        <taxon>Mytilinae</taxon>
        <taxon>Mytilus</taxon>
    </lineage>
</organism>
<reference evidence="1" key="1">
    <citation type="submission" date="2018-11" db="EMBL/GenBank/DDBJ databases">
        <authorList>
            <person name="Alioto T."/>
            <person name="Alioto T."/>
        </authorList>
    </citation>
    <scope>NUCLEOTIDE SEQUENCE</scope>
</reference>
<dbReference type="OrthoDB" id="1726353at2759"/>
<name>A0A8B6H0E1_MYTGA</name>